<reference evidence="2" key="2">
    <citation type="journal article" date="2014" name="Genome Biol. Evol.">
        <title>Settling down: the genome of Serratia symbiotica from the aphid Cinara tujafilina zooms in on the process of accommodation to a cooperative intracellular life.</title>
        <authorList>
            <person name="Manzano-Marin A."/>
            <person name="Latorre A."/>
        </authorList>
    </citation>
    <scope>NUCLEOTIDE SEQUENCE</scope>
    <source>
        <strain evidence="2">SCt-VLC</strain>
    </source>
</reference>
<reference evidence="2" key="1">
    <citation type="submission" date="2013-06" db="EMBL/GenBank/DDBJ databases">
        <authorList>
            <person name="Mazano-Marin A."/>
        </authorList>
    </citation>
    <scope>NUCLEOTIDE SEQUENCE</scope>
    <source>
        <strain evidence="2">SCt-VLC</strain>
    </source>
</reference>
<proteinExistence type="predicted"/>
<dbReference type="AlphaFoldDB" id="A0A068RBG5"/>
<name>A0A068RBG5_9GAMM</name>
<evidence type="ECO:0000313" key="2">
    <source>
        <dbReference type="EMBL" id="CDG48190.1"/>
    </source>
</evidence>
<dbReference type="Pfam" id="PF05119">
    <property type="entry name" value="Terminase_4"/>
    <property type="match status" value="1"/>
</dbReference>
<feature type="region of interest" description="Disordered" evidence="1">
    <location>
        <begin position="15"/>
        <end position="49"/>
    </location>
</feature>
<dbReference type="NCBIfam" id="TIGR01558">
    <property type="entry name" value="sm_term_P27"/>
    <property type="match status" value="1"/>
</dbReference>
<evidence type="ECO:0000256" key="1">
    <source>
        <dbReference type="SAM" id="MobiDB-lite"/>
    </source>
</evidence>
<accession>A0A068RBG5</accession>
<dbReference type="InterPro" id="IPR006448">
    <property type="entry name" value="Phage_term_ssu_P27"/>
</dbReference>
<protein>
    <submittedName>
        <fullName evidence="2">Phage terminase, small subunit family protein</fullName>
    </submittedName>
</protein>
<gene>
    <name evidence="2" type="ORF">SCTVLC_1488</name>
</gene>
<organism evidence="2">
    <name type="scientific">Serratia symbiotica SCt-VLC</name>
    <dbReference type="NCBI Taxonomy" id="1347341"/>
    <lineage>
        <taxon>Bacteria</taxon>
        <taxon>Pseudomonadati</taxon>
        <taxon>Pseudomonadota</taxon>
        <taxon>Gammaproteobacteria</taxon>
        <taxon>Enterobacterales</taxon>
        <taxon>Yersiniaceae</taxon>
        <taxon>Serratia</taxon>
        <taxon>Serratia symbiotica</taxon>
    </lineage>
</organism>
<feature type="compositionally biased region" description="Pro residues" evidence="1">
    <location>
        <begin position="38"/>
        <end position="47"/>
    </location>
</feature>
<dbReference type="EMBL" id="FR904234">
    <property type="protein sequence ID" value="CDG48190.1"/>
    <property type="molecule type" value="Genomic_DNA"/>
</dbReference>
<sequence length="166" mass="18690">MRRLIGVFDYARTAENPDTPDISEGNPSKRAINKNEPKPPSGVPPTPKHFDKQGKYWFKRIGEELDAIGVMTTLDAKALELLIEAYVEYRHHCDTLEVEGYTYKTETQTGDVMIKAHPAAVMKADVWKRIRAMLSEFGMTPASRSKVGANGPAEVDPLEEFLKKRK</sequence>